<dbReference type="RefSeq" id="WP_035547662.1">
    <property type="nucleotide sequence ID" value="NZ_AWFH01000001.1"/>
</dbReference>
<dbReference type="InterPro" id="IPR050790">
    <property type="entry name" value="ExbB/TolQ_transport"/>
</dbReference>
<comment type="subcellular location">
    <subcellularLocation>
        <location evidence="1">Cell membrane</location>
        <topology evidence="1">Multi-pass membrane protein</topology>
    </subcellularLocation>
    <subcellularLocation>
        <location evidence="9">Membrane</location>
        <topology evidence="9">Multi-pass membrane protein</topology>
    </subcellularLocation>
</comment>
<dbReference type="InterPro" id="IPR014163">
    <property type="entry name" value="Tol-Pal_TolQ"/>
</dbReference>
<feature type="transmembrane region" description="Helical" evidence="10">
    <location>
        <begin position="180"/>
        <end position="202"/>
    </location>
</feature>
<keyword evidence="3" id="KW-0997">Cell inner membrane</keyword>
<comment type="caution">
    <text evidence="12">The sequence shown here is derived from an EMBL/GenBank/DDBJ whole genome shotgun (WGS) entry which is preliminary data.</text>
</comment>
<keyword evidence="6 10" id="KW-1133">Transmembrane helix</keyword>
<dbReference type="GO" id="GO:0017038">
    <property type="term" value="P:protein import"/>
    <property type="evidence" value="ECO:0007669"/>
    <property type="project" value="TreeGrafter"/>
</dbReference>
<sequence length="237" mass="25404">MESEAIGTAASHADFSLFSLIMAADPVVKLVLLFLLLASIWSWMVIGEKLFSLGGLRKKSRQFEEAFWSGRTEDFDMRPGQATNDAASRVFAAAAREWSDARRQSHNPAEAAAIVSRAERSMRAAVDRELGRAGSGLGVLATIGSASPFIGLFGTVWGIMNAFLNIAEQQDTSLGTVAGPIAEALFATGLGLVAAIPAVIFYNKFTGDLTKLGDQLDTFSQDVLVRLSRRASESARD</sequence>
<keyword evidence="13" id="KW-1185">Reference proteome</keyword>
<evidence type="ECO:0000256" key="3">
    <source>
        <dbReference type="ARBA" id="ARBA00022519"/>
    </source>
</evidence>
<dbReference type="NCBIfam" id="TIGR02796">
    <property type="entry name" value="tolQ"/>
    <property type="match status" value="1"/>
</dbReference>
<keyword evidence="9" id="KW-0653">Protein transport</keyword>
<proteinExistence type="inferred from homology"/>
<dbReference type="GO" id="GO:0043213">
    <property type="term" value="P:bacteriocin transport"/>
    <property type="evidence" value="ECO:0007669"/>
    <property type="project" value="InterPro"/>
</dbReference>
<evidence type="ECO:0000313" key="13">
    <source>
        <dbReference type="Proteomes" id="UP000024547"/>
    </source>
</evidence>
<evidence type="ECO:0000256" key="8">
    <source>
        <dbReference type="ARBA" id="ARBA00023306"/>
    </source>
</evidence>
<name>A0A059ECD2_9PROT</name>
<evidence type="ECO:0000256" key="2">
    <source>
        <dbReference type="ARBA" id="ARBA00022475"/>
    </source>
</evidence>
<feature type="domain" description="MotA/TolQ/ExbB proton channel" evidence="11">
    <location>
        <begin position="110"/>
        <end position="215"/>
    </location>
</feature>
<keyword evidence="7 10" id="KW-0472">Membrane</keyword>
<gene>
    <name evidence="12" type="ORF">HY36_02435</name>
</gene>
<evidence type="ECO:0000259" key="11">
    <source>
        <dbReference type="Pfam" id="PF01618"/>
    </source>
</evidence>
<reference evidence="12 13" key="1">
    <citation type="journal article" date="2014" name="Antonie Van Leeuwenhoek">
        <title>Hyphomonas beringensis sp. nov. and Hyphomonas chukchiensis sp. nov., isolated from surface seawater of the Bering Sea and Chukchi Sea.</title>
        <authorList>
            <person name="Li C."/>
            <person name="Lai Q."/>
            <person name="Li G."/>
            <person name="Dong C."/>
            <person name="Wang J."/>
            <person name="Liao Y."/>
            <person name="Shao Z."/>
        </authorList>
    </citation>
    <scope>NUCLEOTIDE SEQUENCE [LARGE SCALE GENOMIC DNA]</scope>
    <source>
        <strain evidence="12 13">22II1-22F38</strain>
    </source>
</reference>
<dbReference type="PANTHER" id="PTHR30625:SF3">
    <property type="entry name" value="TOL-PAL SYSTEM PROTEIN TOLQ"/>
    <property type="match status" value="1"/>
</dbReference>
<dbReference type="OrthoDB" id="9805133at2"/>
<comment type="similarity">
    <text evidence="9">Belongs to the exbB/tolQ family.</text>
</comment>
<dbReference type="GO" id="GO:0005886">
    <property type="term" value="C:plasma membrane"/>
    <property type="evidence" value="ECO:0007669"/>
    <property type="project" value="UniProtKB-SubCell"/>
</dbReference>
<evidence type="ECO:0000256" key="10">
    <source>
        <dbReference type="SAM" id="Phobius"/>
    </source>
</evidence>
<evidence type="ECO:0000256" key="7">
    <source>
        <dbReference type="ARBA" id="ARBA00023136"/>
    </source>
</evidence>
<keyword evidence="4" id="KW-0132">Cell division</keyword>
<keyword evidence="9" id="KW-0813">Transport</keyword>
<organism evidence="12 13">
    <name type="scientific">Hyphomonas atlantica</name>
    <dbReference type="NCBI Taxonomy" id="1280948"/>
    <lineage>
        <taxon>Bacteria</taxon>
        <taxon>Pseudomonadati</taxon>
        <taxon>Pseudomonadota</taxon>
        <taxon>Alphaproteobacteria</taxon>
        <taxon>Hyphomonadales</taxon>
        <taxon>Hyphomonadaceae</taxon>
        <taxon>Hyphomonas</taxon>
    </lineage>
</organism>
<dbReference type="Pfam" id="PF01618">
    <property type="entry name" value="MotA_ExbB"/>
    <property type="match status" value="1"/>
</dbReference>
<evidence type="ECO:0000313" key="12">
    <source>
        <dbReference type="EMBL" id="KCZ65260.1"/>
    </source>
</evidence>
<protein>
    <recommendedName>
        <fullName evidence="11">MotA/TolQ/ExbB proton channel domain-containing protein</fullName>
    </recommendedName>
</protein>
<evidence type="ECO:0000256" key="4">
    <source>
        <dbReference type="ARBA" id="ARBA00022618"/>
    </source>
</evidence>
<dbReference type="AlphaFoldDB" id="A0A059ECD2"/>
<dbReference type="PATRIC" id="fig|1280948.3.peg.481"/>
<dbReference type="Proteomes" id="UP000024547">
    <property type="component" value="Unassembled WGS sequence"/>
</dbReference>
<dbReference type="EMBL" id="AWFH01000001">
    <property type="protein sequence ID" value="KCZ65260.1"/>
    <property type="molecule type" value="Genomic_DNA"/>
</dbReference>
<keyword evidence="5 10" id="KW-0812">Transmembrane</keyword>
<dbReference type="GeneID" id="92499475"/>
<keyword evidence="8" id="KW-0131">Cell cycle</keyword>
<evidence type="ECO:0000256" key="9">
    <source>
        <dbReference type="RuleBase" id="RU004057"/>
    </source>
</evidence>
<accession>A0A059ECD2</accession>
<evidence type="ECO:0000256" key="5">
    <source>
        <dbReference type="ARBA" id="ARBA00022692"/>
    </source>
</evidence>
<feature type="transmembrane region" description="Helical" evidence="10">
    <location>
        <begin position="137"/>
        <end position="160"/>
    </location>
</feature>
<evidence type="ECO:0000256" key="1">
    <source>
        <dbReference type="ARBA" id="ARBA00004651"/>
    </source>
</evidence>
<dbReference type="eggNOG" id="COG0811">
    <property type="taxonomic scope" value="Bacteria"/>
</dbReference>
<dbReference type="GO" id="GO:0051301">
    <property type="term" value="P:cell division"/>
    <property type="evidence" value="ECO:0007669"/>
    <property type="project" value="UniProtKB-KW"/>
</dbReference>
<dbReference type="PANTHER" id="PTHR30625">
    <property type="entry name" value="PROTEIN TOLQ"/>
    <property type="match status" value="1"/>
</dbReference>
<dbReference type="STRING" id="1280948.HY36_02435"/>
<keyword evidence="2" id="KW-1003">Cell membrane</keyword>
<dbReference type="InterPro" id="IPR002898">
    <property type="entry name" value="MotA_ExbB_proton_chnl"/>
</dbReference>
<evidence type="ECO:0000256" key="6">
    <source>
        <dbReference type="ARBA" id="ARBA00022989"/>
    </source>
</evidence>